<name>A0ABR6XU25_9BURK</name>
<dbReference type="PANTHER" id="PTHR10000">
    <property type="entry name" value="PHOSPHOSERINE PHOSPHATASE"/>
    <property type="match status" value="1"/>
</dbReference>
<dbReference type="InterPro" id="IPR006379">
    <property type="entry name" value="HAD-SF_hydro_IIB"/>
</dbReference>
<dbReference type="Gene3D" id="3.40.50.1000">
    <property type="entry name" value="HAD superfamily/HAD-like"/>
    <property type="match status" value="1"/>
</dbReference>
<dbReference type="EMBL" id="JACOFU010000005">
    <property type="protein sequence ID" value="MBC3832417.1"/>
    <property type="molecule type" value="Genomic_DNA"/>
</dbReference>
<dbReference type="PANTHER" id="PTHR10000:SF8">
    <property type="entry name" value="HAD SUPERFAMILY HYDROLASE-LIKE, TYPE 3"/>
    <property type="match status" value="1"/>
</dbReference>
<dbReference type="InterPro" id="IPR023214">
    <property type="entry name" value="HAD_sf"/>
</dbReference>
<dbReference type="GO" id="GO:0016787">
    <property type="term" value="F:hydrolase activity"/>
    <property type="evidence" value="ECO:0007669"/>
    <property type="project" value="UniProtKB-KW"/>
</dbReference>
<dbReference type="Proteomes" id="UP000643610">
    <property type="component" value="Unassembled WGS sequence"/>
</dbReference>
<dbReference type="RefSeq" id="WP_186891463.1">
    <property type="nucleotide sequence ID" value="NZ_JACOFU010000005.1"/>
</dbReference>
<accession>A0ABR6XU25</accession>
<sequence>MFSSLAHQPINLPDYLAPLEELEPFSRVQLIAFDLDGTLLKAPDEAPGERIKRLQGSAKSLGVRITLATGRTLTGAQNTLSALGDLGSTPIILYNGSLVVQPGLKKIIAHRKIEALAANKVIEIARDNDVDLFIYTVSDENAEGCSEIGTWETVSFVGAVPPAREFNGMKVFNLETEYVQLAVTAMLILLKPQSDQVRLNKVLKNLDGISITSSGSRFIELRPKGSSKAAGMTDVIRSLKLSQKDVLAVGDNDNDVELLEWAGIGVSVQGASPMAKSASDYVSRFGAENAAIDVLEIVRRAKRLHRTKR</sequence>
<evidence type="ECO:0000313" key="2">
    <source>
        <dbReference type="Proteomes" id="UP000643610"/>
    </source>
</evidence>
<dbReference type="Gene3D" id="3.30.1240.10">
    <property type="match status" value="1"/>
</dbReference>
<organism evidence="1 2">
    <name type="scientific">Undibacterium amnicola</name>
    <dbReference type="NCBI Taxonomy" id="1834038"/>
    <lineage>
        <taxon>Bacteria</taxon>
        <taxon>Pseudomonadati</taxon>
        <taxon>Pseudomonadota</taxon>
        <taxon>Betaproteobacteria</taxon>
        <taxon>Burkholderiales</taxon>
        <taxon>Oxalobacteraceae</taxon>
        <taxon>Undibacterium</taxon>
    </lineage>
</organism>
<keyword evidence="1" id="KW-0378">Hydrolase</keyword>
<reference evidence="1 2" key="1">
    <citation type="submission" date="2020-08" db="EMBL/GenBank/DDBJ databases">
        <title>Novel species isolated from subtropical streams in China.</title>
        <authorList>
            <person name="Lu H."/>
        </authorList>
    </citation>
    <scope>NUCLEOTIDE SEQUENCE [LARGE SCALE GENOMIC DNA]</scope>
    <source>
        <strain evidence="1 2">KCTC 52442</strain>
    </source>
</reference>
<dbReference type="SFLD" id="SFLDS00003">
    <property type="entry name" value="Haloacid_Dehalogenase"/>
    <property type="match status" value="1"/>
</dbReference>
<keyword evidence="2" id="KW-1185">Reference proteome</keyword>
<evidence type="ECO:0000313" key="1">
    <source>
        <dbReference type="EMBL" id="MBC3832417.1"/>
    </source>
</evidence>
<dbReference type="Pfam" id="PF08282">
    <property type="entry name" value="Hydrolase_3"/>
    <property type="match status" value="1"/>
</dbReference>
<protein>
    <submittedName>
        <fullName evidence="1">HAD-IIB family hydrolase</fullName>
    </submittedName>
</protein>
<dbReference type="InterPro" id="IPR036412">
    <property type="entry name" value="HAD-like_sf"/>
</dbReference>
<comment type="caution">
    <text evidence="1">The sequence shown here is derived from an EMBL/GenBank/DDBJ whole genome shotgun (WGS) entry which is preliminary data.</text>
</comment>
<proteinExistence type="predicted"/>
<dbReference type="SFLD" id="SFLDG01140">
    <property type="entry name" value="C2.B:_Phosphomannomutase_and_P"/>
    <property type="match status" value="1"/>
</dbReference>
<gene>
    <name evidence="1" type="ORF">H8K33_13000</name>
</gene>
<dbReference type="SUPFAM" id="SSF56784">
    <property type="entry name" value="HAD-like"/>
    <property type="match status" value="1"/>
</dbReference>
<dbReference type="NCBIfam" id="TIGR01484">
    <property type="entry name" value="HAD-SF-IIB"/>
    <property type="match status" value="1"/>
</dbReference>